<sequence>MSSDARLALITRPDCHLCEDAKAALDRVVAVTGDRWIEKDVTGDVELEREYGDRLPVVLLDGKEHGYWRVEEERLLRDLTTPQL</sequence>
<protein>
    <submittedName>
        <fullName evidence="1">Glutaredoxin-like protein DUF836</fullName>
    </submittedName>
</protein>
<dbReference type="InterPro" id="IPR036249">
    <property type="entry name" value="Thioredoxin-like_sf"/>
</dbReference>
<evidence type="ECO:0000313" key="2">
    <source>
        <dbReference type="Proteomes" id="UP000294114"/>
    </source>
</evidence>
<dbReference type="Proteomes" id="UP000294114">
    <property type="component" value="Unassembled WGS sequence"/>
</dbReference>
<proteinExistence type="predicted"/>
<organism evidence="1 2">
    <name type="scientific">Micromonospora kangleipakensis</name>
    <dbReference type="NCBI Taxonomy" id="1077942"/>
    <lineage>
        <taxon>Bacteria</taxon>
        <taxon>Bacillati</taxon>
        <taxon>Actinomycetota</taxon>
        <taxon>Actinomycetes</taxon>
        <taxon>Micromonosporales</taxon>
        <taxon>Micromonosporaceae</taxon>
        <taxon>Micromonospora</taxon>
    </lineage>
</organism>
<gene>
    <name evidence="1" type="ORF">EV384_0163</name>
</gene>
<dbReference type="OrthoDB" id="8779161at2"/>
<keyword evidence="2" id="KW-1185">Reference proteome</keyword>
<dbReference type="EMBL" id="SHLD01000001">
    <property type="protein sequence ID" value="RZU71829.1"/>
    <property type="molecule type" value="Genomic_DNA"/>
</dbReference>
<comment type="caution">
    <text evidence="1">The sequence shown here is derived from an EMBL/GenBank/DDBJ whole genome shotgun (WGS) entry which is preliminary data.</text>
</comment>
<reference evidence="1 2" key="1">
    <citation type="submission" date="2019-02" db="EMBL/GenBank/DDBJ databases">
        <title>Sequencing the genomes of 1000 actinobacteria strains.</title>
        <authorList>
            <person name="Klenk H.-P."/>
        </authorList>
    </citation>
    <scope>NUCLEOTIDE SEQUENCE [LARGE SCALE GENOMIC DNA]</scope>
    <source>
        <strain evidence="1 2">DSM 45612</strain>
    </source>
</reference>
<dbReference type="AlphaFoldDB" id="A0A4Q8B4Y2"/>
<accession>A0A4Q8B4Y2</accession>
<dbReference type="RefSeq" id="WP_130329159.1">
    <property type="nucleotide sequence ID" value="NZ_SHLD01000001.1"/>
</dbReference>
<evidence type="ECO:0000313" key="1">
    <source>
        <dbReference type="EMBL" id="RZU71829.1"/>
    </source>
</evidence>
<name>A0A4Q8B4Y2_9ACTN</name>
<dbReference type="SUPFAM" id="SSF52833">
    <property type="entry name" value="Thioredoxin-like"/>
    <property type="match status" value="1"/>
</dbReference>
<dbReference type="InterPro" id="IPR008554">
    <property type="entry name" value="Glutaredoxin-like"/>
</dbReference>
<dbReference type="Pfam" id="PF05768">
    <property type="entry name" value="Glrx-like"/>
    <property type="match status" value="1"/>
</dbReference>
<dbReference type="Gene3D" id="3.40.30.10">
    <property type="entry name" value="Glutaredoxin"/>
    <property type="match status" value="1"/>
</dbReference>